<dbReference type="PANTHER" id="PTHR14189:SF0">
    <property type="entry name" value="PROTEIN PHOSPHATASE METHYLESTERASE 1"/>
    <property type="match status" value="1"/>
</dbReference>
<dbReference type="AlphaFoldDB" id="A0A817VZV8"/>
<proteinExistence type="inferred from homology"/>
<comment type="function">
    <text evidence="5">Demethylates proteins that have been reversibly carboxymethylated.</text>
</comment>
<reference evidence="9" key="1">
    <citation type="submission" date="2021-02" db="EMBL/GenBank/DDBJ databases">
        <authorList>
            <person name="Nowell W R."/>
        </authorList>
    </citation>
    <scope>NUCLEOTIDE SEQUENCE</scope>
</reference>
<feature type="active site" evidence="6">
    <location>
        <position position="177"/>
    </location>
</feature>
<feature type="region of interest" description="Disordered" evidence="7">
    <location>
        <begin position="265"/>
        <end position="294"/>
    </location>
</feature>
<feature type="active site" evidence="6">
    <location>
        <position position="368"/>
    </location>
</feature>
<dbReference type="SUPFAM" id="SSF53474">
    <property type="entry name" value="alpha/beta-Hydrolases"/>
    <property type="match status" value="1"/>
</dbReference>
<dbReference type="Proteomes" id="UP000663838">
    <property type="component" value="Unassembled WGS sequence"/>
</dbReference>
<dbReference type="PIRSF" id="PIRSF022950">
    <property type="entry name" value="PPase_methylesterase_euk"/>
    <property type="match status" value="1"/>
</dbReference>
<keyword evidence="2 5" id="KW-0719">Serine esterase</keyword>
<evidence type="ECO:0000256" key="4">
    <source>
        <dbReference type="ARBA" id="ARBA00049203"/>
    </source>
</evidence>
<dbReference type="InterPro" id="IPR016812">
    <property type="entry name" value="PPase_methylesterase_euk"/>
</dbReference>
<feature type="domain" description="AB hydrolase-1" evidence="8">
    <location>
        <begin position="303"/>
        <end position="380"/>
    </location>
</feature>
<dbReference type="EMBL" id="CAJNYV010000228">
    <property type="protein sequence ID" value="CAF3351719.1"/>
    <property type="molecule type" value="Genomic_DNA"/>
</dbReference>
<evidence type="ECO:0000313" key="10">
    <source>
        <dbReference type="EMBL" id="CAF4542609.1"/>
    </source>
</evidence>
<feature type="active site" evidence="6">
    <location>
        <position position="153"/>
    </location>
</feature>
<dbReference type="GO" id="GO:0051723">
    <property type="term" value="F:protein methylesterase activity"/>
    <property type="evidence" value="ECO:0007669"/>
    <property type="project" value="UniProtKB-EC"/>
</dbReference>
<comment type="caution">
    <text evidence="9">The sequence shown here is derived from an EMBL/GenBank/DDBJ whole genome shotgun (WGS) entry which is preliminary data.</text>
</comment>
<feature type="compositionally biased region" description="Polar residues" evidence="7">
    <location>
        <begin position="285"/>
        <end position="294"/>
    </location>
</feature>
<dbReference type="InterPro" id="IPR029058">
    <property type="entry name" value="AB_hydrolase_fold"/>
</dbReference>
<comment type="catalytic activity">
    <reaction evidence="4">
        <text>[phosphatase 2A protein]-C-terminal L-leucine methyl ester + H2O = [phosphatase 2A protein]-C-terminal L-leucine + methanol + H(+)</text>
        <dbReference type="Rhea" id="RHEA:48548"/>
        <dbReference type="Rhea" id="RHEA-COMP:12134"/>
        <dbReference type="Rhea" id="RHEA-COMP:12135"/>
        <dbReference type="ChEBI" id="CHEBI:15377"/>
        <dbReference type="ChEBI" id="CHEBI:15378"/>
        <dbReference type="ChEBI" id="CHEBI:17790"/>
        <dbReference type="ChEBI" id="CHEBI:90516"/>
        <dbReference type="ChEBI" id="CHEBI:90517"/>
        <dbReference type="EC" id="3.1.1.89"/>
    </reaction>
</comment>
<protein>
    <recommendedName>
        <fullName evidence="5">Protein phosphatase methylesterase 1</fullName>
        <shortName evidence="5">PME-1</shortName>
        <ecNumber evidence="5">3.1.1.-</ecNumber>
    </recommendedName>
</protein>
<evidence type="ECO:0000313" key="9">
    <source>
        <dbReference type="EMBL" id="CAF3351719.1"/>
    </source>
</evidence>
<dbReference type="EC" id="3.1.1.-" evidence="5"/>
<feature type="region of interest" description="Disordered" evidence="7">
    <location>
        <begin position="1"/>
        <end position="28"/>
    </location>
</feature>
<evidence type="ECO:0000256" key="7">
    <source>
        <dbReference type="SAM" id="MobiDB-lite"/>
    </source>
</evidence>
<feature type="domain" description="AB hydrolase-1" evidence="8">
    <location>
        <begin position="75"/>
        <end position="178"/>
    </location>
</feature>
<feature type="compositionally biased region" description="Acidic residues" evidence="7">
    <location>
        <begin position="267"/>
        <end position="277"/>
    </location>
</feature>
<keyword evidence="3 5" id="KW-0378">Hydrolase</keyword>
<dbReference type="Gene3D" id="3.40.50.1820">
    <property type="entry name" value="alpha/beta hydrolase"/>
    <property type="match status" value="1"/>
</dbReference>
<gene>
    <name evidence="9" type="ORF">KIK155_LOCUS3663</name>
    <name evidence="10" type="ORF">TOA249_LOCUS6608</name>
</gene>
<evidence type="ECO:0000256" key="6">
    <source>
        <dbReference type="PIRSR" id="PIRSR022950-1"/>
    </source>
</evidence>
<comment type="similarity">
    <text evidence="1 5">Belongs to the AB hydrolase superfamily.</text>
</comment>
<sequence length="406" mass="45044">MSNLRKQMLSKSLPPIGPSSSKKLLSSNENKSSSIRNYEPIEWNTYFNDKRFIAIEKNIFCVYSRSIPDSSAPILFFLHGGGFSGLSWALMSKAVTNLVRCQCIAVDIRGHGETKTTDESDLSIETLTHDICQILHYLFNEENKTPIFLIGHSMGGALAVHVAKQNPTLIDALCVIDVVEGSALESLNSMQCFLSSRPKQFSTPEQAVEYMVRSGQVRNVESARVSVIGQIQPMINIQSNEGSSSTAAAAASNSTFPEVSHLCETVREEDEEQEQEQDNNHNHNSSIDIQKPTTSNVSNEINKYTWRIDLSKTEKFWKGWFSGLSKLFLSCECPKLLLLAGVDRLDRDLTVGQMQGKFQMHVVPKSGHAVHEDAPEQVADCIASFLVRHKLVQANDDSFQGTLPGC</sequence>
<evidence type="ECO:0000256" key="1">
    <source>
        <dbReference type="ARBA" id="ARBA00008645"/>
    </source>
</evidence>
<dbReference type="Pfam" id="PF12697">
    <property type="entry name" value="Abhydrolase_6"/>
    <property type="match status" value="2"/>
</dbReference>
<accession>A0A817VZV8</accession>
<organism evidence="9 11">
    <name type="scientific">Rotaria socialis</name>
    <dbReference type="NCBI Taxonomy" id="392032"/>
    <lineage>
        <taxon>Eukaryota</taxon>
        <taxon>Metazoa</taxon>
        <taxon>Spiralia</taxon>
        <taxon>Gnathifera</taxon>
        <taxon>Rotifera</taxon>
        <taxon>Eurotatoria</taxon>
        <taxon>Bdelloidea</taxon>
        <taxon>Philodinida</taxon>
        <taxon>Philodinidae</taxon>
        <taxon>Rotaria</taxon>
    </lineage>
</organism>
<dbReference type="EMBL" id="CAJOBS010000282">
    <property type="protein sequence ID" value="CAF4542609.1"/>
    <property type="molecule type" value="Genomic_DNA"/>
</dbReference>
<name>A0A817VZV8_9BILA</name>
<dbReference type="Proteomes" id="UP000663865">
    <property type="component" value="Unassembled WGS sequence"/>
</dbReference>
<dbReference type="InterPro" id="IPR000073">
    <property type="entry name" value="AB_hydrolase_1"/>
</dbReference>
<evidence type="ECO:0000313" key="11">
    <source>
        <dbReference type="Proteomes" id="UP000663865"/>
    </source>
</evidence>
<dbReference type="PANTHER" id="PTHR14189">
    <property type="entry name" value="PROTEIN PHOSPHATASE METHYLESTERASE-1 RELATED"/>
    <property type="match status" value="1"/>
</dbReference>
<evidence type="ECO:0000256" key="2">
    <source>
        <dbReference type="ARBA" id="ARBA00022487"/>
    </source>
</evidence>
<evidence type="ECO:0000256" key="5">
    <source>
        <dbReference type="PIRNR" id="PIRNR022950"/>
    </source>
</evidence>
<evidence type="ECO:0000259" key="8">
    <source>
        <dbReference type="Pfam" id="PF12697"/>
    </source>
</evidence>
<feature type="compositionally biased region" description="Low complexity" evidence="7">
    <location>
        <begin position="9"/>
        <end position="28"/>
    </location>
</feature>
<evidence type="ECO:0000256" key="3">
    <source>
        <dbReference type="ARBA" id="ARBA00022801"/>
    </source>
</evidence>